<keyword evidence="3" id="KW-1185">Reference proteome</keyword>
<gene>
    <name evidence="2" type="ORF">ACFO8Q_07135</name>
</gene>
<evidence type="ECO:0000256" key="1">
    <source>
        <dbReference type="SAM" id="Phobius"/>
    </source>
</evidence>
<reference evidence="3" key="1">
    <citation type="journal article" date="2019" name="Int. J. Syst. Evol. Microbiol.">
        <title>The Global Catalogue of Microorganisms (GCM) 10K type strain sequencing project: providing services to taxonomists for standard genome sequencing and annotation.</title>
        <authorList>
            <consortium name="The Broad Institute Genomics Platform"/>
            <consortium name="The Broad Institute Genome Sequencing Center for Infectious Disease"/>
            <person name="Wu L."/>
            <person name="Ma J."/>
        </authorList>
    </citation>
    <scope>NUCLEOTIDE SEQUENCE [LARGE SCALE GENOMIC DNA]</scope>
    <source>
        <strain evidence="3">WYCCWR 12678</strain>
    </source>
</reference>
<keyword evidence="1" id="KW-0812">Transmembrane</keyword>
<dbReference type="Proteomes" id="UP001596002">
    <property type="component" value="Unassembled WGS sequence"/>
</dbReference>
<name>A0ABV9PYV7_9BACL</name>
<protein>
    <submittedName>
        <fullName evidence="2">Uncharacterized protein</fullName>
    </submittedName>
</protein>
<feature type="transmembrane region" description="Helical" evidence="1">
    <location>
        <begin position="63"/>
        <end position="88"/>
    </location>
</feature>
<comment type="caution">
    <text evidence="2">The sequence shown here is derived from an EMBL/GenBank/DDBJ whole genome shotgun (WGS) entry which is preliminary data.</text>
</comment>
<sequence length="115" mass="12983">MLERLKKLETVKQGTWLKLIIGSGITLAVVSFIEFIMSRFNASTMNLMMKSMRGMFLSMFMRDVLNVAIQSVVLLLLIGAGVGMFLYFKRILKDNTVSNSALEANHEESVETERS</sequence>
<proteinExistence type="predicted"/>
<dbReference type="RefSeq" id="WP_380025045.1">
    <property type="nucleotide sequence ID" value="NZ_JBHSHC010000050.1"/>
</dbReference>
<dbReference type="EMBL" id="JBHSHC010000050">
    <property type="protein sequence ID" value="MFC4767136.1"/>
    <property type="molecule type" value="Genomic_DNA"/>
</dbReference>
<keyword evidence="1" id="KW-0472">Membrane</keyword>
<accession>A0ABV9PYV7</accession>
<keyword evidence="1" id="KW-1133">Transmembrane helix</keyword>
<feature type="transmembrane region" description="Helical" evidence="1">
    <location>
        <begin position="20"/>
        <end position="42"/>
    </location>
</feature>
<organism evidence="2 3">
    <name type="scientific">Effusibacillus consociatus</name>
    <dbReference type="NCBI Taxonomy" id="1117041"/>
    <lineage>
        <taxon>Bacteria</taxon>
        <taxon>Bacillati</taxon>
        <taxon>Bacillota</taxon>
        <taxon>Bacilli</taxon>
        <taxon>Bacillales</taxon>
        <taxon>Alicyclobacillaceae</taxon>
        <taxon>Effusibacillus</taxon>
    </lineage>
</organism>
<evidence type="ECO:0000313" key="3">
    <source>
        <dbReference type="Proteomes" id="UP001596002"/>
    </source>
</evidence>
<evidence type="ECO:0000313" key="2">
    <source>
        <dbReference type="EMBL" id="MFC4767136.1"/>
    </source>
</evidence>